<dbReference type="Gene3D" id="2.40.70.10">
    <property type="entry name" value="Acid Proteases"/>
    <property type="match status" value="2"/>
</dbReference>
<evidence type="ECO:0000313" key="7">
    <source>
        <dbReference type="EMBL" id="KAJ7647390.1"/>
    </source>
</evidence>
<dbReference type="Pfam" id="PF00026">
    <property type="entry name" value="Asp"/>
    <property type="match status" value="1"/>
</dbReference>
<dbReference type="InterPro" id="IPR021109">
    <property type="entry name" value="Peptidase_aspartic_dom_sf"/>
</dbReference>
<dbReference type="GO" id="GO:0006508">
    <property type="term" value="P:proteolysis"/>
    <property type="evidence" value="ECO:0007669"/>
    <property type="project" value="UniProtKB-KW"/>
</dbReference>
<dbReference type="PRINTS" id="PR00792">
    <property type="entry name" value="PEPSIN"/>
</dbReference>
<dbReference type="GO" id="GO:0004190">
    <property type="term" value="F:aspartic-type endopeptidase activity"/>
    <property type="evidence" value="ECO:0007669"/>
    <property type="project" value="UniProtKB-KW"/>
</dbReference>
<dbReference type="PANTHER" id="PTHR47966:SF51">
    <property type="entry name" value="BETA-SITE APP-CLEAVING ENZYME, ISOFORM A-RELATED"/>
    <property type="match status" value="1"/>
</dbReference>
<keyword evidence="4" id="KW-0645">Protease</keyword>
<dbReference type="CDD" id="cd05471">
    <property type="entry name" value="pepsin_like"/>
    <property type="match status" value="1"/>
</dbReference>
<comment type="caution">
    <text evidence="7">The sequence shown here is derived from an EMBL/GenBank/DDBJ whole genome shotgun (WGS) entry which is preliminary data.</text>
</comment>
<evidence type="ECO:0000256" key="2">
    <source>
        <dbReference type="ARBA" id="ARBA00022750"/>
    </source>
</evidence>
<keyword evidence="4" id="KW-0378">Hydrolase</keyword>
<feature type="domain" description="Peptidase A1" evidence="6">
    <location>
        <begin position="123"/>
        <end position="431"/>
    </location>
</feature>
<dbReference type="PROSITE" id="PS51767">
    <property type="entry name" value="PEPTIDASE_A1"/>
    <property type="match status" value="1"/>
</dbReference>
<keyword evidence="8" id="KW-1185">Reference proteome</keyword>
<dbReference type="InterPro" id="IPR033121">
    <property type="entry name" value="PEPTIDASE_A1"/>
</dbReference>
<dbReference type="AlphaFoldDB" id="A0AAD7G0J1"/>
<evidence type="ECO:0000256" key="5">
    <source>
        <dbReference type="SAM" id="SignalP"/>
    </source>
</evidence>
<gene>
    <name evidence="7" type="ORF">FB45DRAFT_975101</name>
</gene>
<dbReference type="InterPro" id="IPR001461">
    <property type="entry name" value="Aspartic_peptidase_A1"/>
</dbReference>
<dbReference type="Proteomes" id="UP001221142">
    <property type="component" value="Unassembled WGS sequence"/>
</dbReference>
<feature type="active site" evidence="3">
    <location>
        <position position="319"/>
    </location>
</feature>
<feature type="signal peptide" evidence="5">
    <location>
        <begin position="1"/>
        <end position="16"/>
    </location>
</feature>
<reference evidence="7" key="1">
    <citation type="submission" date="2023-03" db="EMBL/GenBank/DDBJ databases">
        <title>Massive genome expansion in bonnet fungi (Mycena s.s.) driven by repeated elements and novel gene families across ecological guilds.</title>
        <authorList>
            <consortium name="Lawrence Berkeley National Laboratory"/>
            <person name="Harder C.B."/>
            <person name="Miyauchi S."/>
            <person name="Viragh M."/>
            <person name="Kuo A."/>
            <person name="Thoen E."/>
            <person name="Andreopoulos B."/>
            <person name="Lu D."/>
            <person name="Skrede I."/>
            <person name="Drula E."/>
            <person name="Henrissat B."/>
            <person name="Morin E."/>
            <person name="Kohler A."/>
            <person name="Barry K."/>
            <person name="LaButti K."/>
            <person name="Morin E."/>
            <person name="Salamov A."/>
            <person name="Lipzen A."/>
            <person name="Mereny Z."/>
            <person name="Hegedus B."/>
            <person name="Baldrian P."/>
            <person name="Stursova M."/>
            <person name="Weitz H."/>
            <person name="Taylor A."/>
            <person name="Grigoriev I.V."/>
            <person name="Nagy L.G."/>
            <person name="Martin F."/>
            <person name="Kauserud H."/>
        </authorList>
    </citation>
    <scope>NUCLEOTIDE SEQUENCE</scope>
    <source>
        <strain evidence="7">9284</strain>
    </source>
</reference>
<sequence>MFFSAIIHLLLSSVLTRDIGAKPLASPRVGRVISLDRSSRKTHLRPMPHPSSTLPLFYPDPFITRECRGLRRKYLNVSDNLALPSGFEIVSTDSEAPFIPPVVIAPHVFPLKDYYSENTDLEYYGIASFGTPKQGPFSIDIDTGSADLWIPNNCTECKDGQFKDTKSSTCKRTDKSFSVCYGSGEVSGILMQDVVSMAGLKVYDQFFGAVYEISDDFLGLPTDGLMGMAFSSVAQSGERTFFENLLYNNMLPARIFSVYLARNQEDGSELCFGCFDTTKALGAVRWVKLLSKTYWSVPMNRISVNDTALIDVELIAIIDTGTTLVYFPDDVASDFYSTIPGSKPAPQYGSEFYTYPCSAPLDIQFWFGGQSFDMSNLDFNLGMTALNSPDCVGGILSLDSDGFPPNLAIIGDEFLKSHYTTFDYDGRVGFAPSINNKN</sequence>
<evidence type="ECO:0000256" key="1">
    <source>
        <dbReference type="ARBA" id="ARBA00007447"/>
    </source>
</evidence>
<comment type="similarity">
    <text evidence="1 4">Belongs to the peptidase A1 family.</text>
</comment>
<keyword evidence="5" id="KW-0732">Signal</keyword>
<dbReference type="FunFam" id="2.40.70.10:FF:000008">
    <property type="entry name" value="Cathepsin D"/>
    <property type="match status" value="1"/>
</dbReference>
<dbReference type="InterPro" id="IPR034164">
    <property type="entry name" value="Pepsin-like_dom"/>
</dbReference>
<dbReference type="InterPro" id="IPR001969">
    <property type="entry name" value="Aspartic_peptidase_AS"/>
</dbReference>
<dbReference type="EMBL" id="JARKIF010000002">
    <property type="protein sequence ID" value="KAJ7647390.1"/>
    <property type="molecule type" value="Genomic_DNA"/>
</dbReference>
<name>A0AAD7G0J1_9AGAR</name>
<evidence type="ECO:0000259" key="6">
    <source>
        <dbReference type="PROSITE" id="PS51767"/>
    </source>
</evidence>
<dbReference type="SUPFAM" id="SSF50630">
    <property type="entry name" value="Acid proteases"/>
    <property type="match status" value="1"/>
</dbReference>
<proteinExistence type="inferred from homology"/>
<keyword evidence="2 4" id="KW-0064">Aspartyl protease</keyword>
<accession>A0AAD7G0J1</accession>
<evidence type="ECO:0000313" key="8">
    <source>
        <dbReference type="Proteomes" id="UP001221142"/>
    </source>
</evidence>
<evidence type="ECO:0000256" key="4">
    <source>
        <dbReference type="RuleBase" id="RU000454"/>
    </source>
</evidence>
<dbReference type="PROSITE" id="PS00141">
    <property type="entry name" value="ASP_PROTEASE"/>
    <property type="match status" value="1"/>
</dbReference>
<organism evidence="7 8">
    <name type="scientific">Roridomyces roridus</name>
    <dbReference type="NCBI Taxonomy" id="1738132"/>
    <lineage>
        <taxon>Eukaryota</taxon>
        <taxon>Fungi</taxon>
        <taxon>Dikarya</taxon>
        <taxon>Basidiomycota</taxon>
        <taxon>Agaricomycotina</taxon>
        <taxon>Agaricomycetes</taxon>
        <taxon>Agaricomycetidae</taxon>
        <taxon>Agaricales</taxon>
        <taxon>Marasmiineae</taxon>
        <taxon>Mycenaceae</taxon>
        <taxon>Roridomyces</taxon>
    </lineage>
</organism>
<evidence type="ECO:0000256" key="3">
    <source>
        <dbReference type="PIRSR" id="PIRSR601461-1"/>
    </source>
</evidence>
<protein>
    <submittedName>
        <fullName evidence="7">Aspartic peptidase domain-containing protein</fullName>
    </submittedName>
</protein>
<feature type="chain" id="PRO_5042273777" evidence="5">
    <location>
        <begin position="17"/>
        <end position="438"/>
    </location>
</feature>
<dbReference type="PANTHER" id="PTHR47966">
    <property type="entry name" value="BETA-SITE APP-CLEAVING ENZYME, ISOFORM A-RELATED"/>
    <property type="match status" value="1"/>
</dbReference>
<feature type="active site" evidence="3">
    <location>
        <position position="142"/>
    </location>
</feature>